<dbReference type="InterPro" id="IPR027304">
    <property type="entry name" value="Trigger_fact/SurA_dom_sf"/>
</dbReference>
<dbReference type="EMBL" id="CP017111">
    <property type="protein sequence ID" value="AOO65466.1"/>
    <property type="molecule type" value="Genomic_DNA"/>
</dbReference>
<dbReference type="Gene3D" id="1.10.8.1040">
    <property type="match status" value="1"/>
</dbReference>
<dbReference type="InterPro" id="IPR050245">
    <property type="entry name" value="PrsA_foldase"/>
</dbReference>
<dbReference type="Gene3D" id="3.10.50.40">
    <property type="match status" value="1"/>
</dbReference>
<dbReference type="PROSITE" id="PS50198">
    <property type="entry name" value="PPIC_PPIASE_2"/>
    <property type="match status" value="1"/>
</dbReference>
<protein>
    <submittedName>
        <fullName evidence="4">Peptidyl-prolyl cis-trans isomerase ppiD</fullName>
        <ecNumber evidence="4">5.2.1.8</ecNumber>
    </submittedName>
</protein>
<dbReference type="SUPFAM" id="SSF109998">
    <property type="entry name" value="Triger factor/SurA peptide-binding domain-like"/>
    <property type="match status" value="1"/>
</dbReference>
<organism evidence="4 5">
    <name type="scientific">Sulfurospirillum halorespirans DSM 13726</name>
    <dbReference type="NCBI Taxonomy" id="1193502"/>
    <lineage>
        <taxon>Bacteria</taxon>
        <taxon>Pseudomonadati</taxon>
        <taxon>Campylobacterota</taxon>
        <taxon>Epsilonproteobacteria</taxon>
        <taxon>Campylobacterales</taxon>
        <taxon>Sulfurospirillaceae</taxon>
        <taxon>Sulfurospirillum</taxon>
    </lineage>
</organism>
<evidence type="ECO:0000256" key="2">
    <source>
        <dbReference type="SAM" id="SignalP"/>
    </source>
</evidence>
<dbReference type="PATRIC" id="fig|1193502.14.peg.1721"/>
<proteinExistence type="predicted"/>
<feature type="chain" id="PRO_5009099480" evidence="2">
    <location>
        <begin position="25"/>
        <end position="270"/>
    </location>
</feature>
<dbReference type="AlphaFoldDB" id="A0A1D7TKF4"/>
<gene>
    <name evidence="4" type="ORF">SHALO_1695</name>
</gene>
<evidence type="ECO:0000259" key="3">
    <source>
        <dbReference type="PROSITE" id="PS50198"/>
    </source>
</evidence>
<sequence length="270" mass="29697">MKKVILSSIAAAVLSVSLNATVYATVNGEDVNDQDIAVLMRAMQGAKFEELPADAKQKIVEQAVERKLLTTEATKSGVEKEKDYAEALKRIKADLALEVWMKKIYDGVKVDAKDVKDYYDKNADKFMQPATVKARHVLVKTEQEAKDVIKELDGLSGQKLNDKFVELATTKSTGPSGQGGGELGWFAANQMVKPFSDAAFALKKGEITKTPVQTQFGFHVILVEDTKAAEKATFDVVKAQIENGLKMEKFRILVADKAKTLRKNAKVTIK</sequence>
<dbReference type="SUPFAM" id="SSF54534">
    <property type="entry name" value="FKBP-like"/>
    <property type="match status" value="1"/>
</dbReference>
<dbReference type="Proteomes" id="UP000094609">
    <property type="component" value="Chromosome"/>
</dbReference>
<dbReference type="PANTHER" id="PTHR47245:SF2">
    <property type="entry name" value="PEPTIDYL-PROLYL CIS-TRANS ISOMERASE HP_0175-RELATED"/>
    <property type="match status" value="1"/>
</dbReference>
<accession>A0A1D7TKF4</accession>
<dbReference type="GO" id="GO:0003755">
    <property type="term" value="F:peptidyl-prolyl cis-trans isomerase activity"/>
    <property type="evidence" value="ECO:0007669"/>
    <property type="project" value="UniProtKB-KW"/>
</dbReference>
<dbReference type="InterPro" id="IPR046357">
    <property type="entry name" value="PPIase_dom_sf"/>
</dbReference>
<dbReference type="RefSeq" id="WP_069478159.1">
    <property type="nucleotide sequence ID" value="NZ_CP017111.1"/>
</dbReference>
<keyword evidence="1 4" id="KW-0413">Isomerase</keyword>
<dbReference type="STRING" id="1193502.SHALO_1695"/>
<dbReference type="EC" id="5.2.1.8" evidence="4"/>
<name>A0A1D7TKF4_9BACT</name>
<keyword evidence="2" id="KW-0732">Signal</keyword>
<dbReference type="InterPro" id="IPR000297">
    <property type="entry name" value="PPIase_PpiC"/>
</dbReference>
<evidence type="ECO:0000313" key="4">
    <source>
        <dbReference type="EMBL" id="AOO65466.1"/>
    </source>
</evidence>
<evidence type="ECO:0000256" key="1">
    <source>
        <dbReference type="PROSITE-ProRule" id="PRU00278"/>
    </source>
</evidence>
<dbReference type="Gene3D" id="6.10.140.970">
    <property type="match status" value="1"/>
</dbReference>
<evidence type="ECO:0000313" key="5">
    <source>
        <dbReference type="Proteomes" id="UP000094609"/>
    </source>
</evidence>
<reference evidence="5" key="1">
    <citation type="submission" date="2016-08" db="EMBL/GenBank/DDBJ databases">
        <title>Complete genome sequence of the organohalide-respiring Epsilonproteobacterium Sulfurospirillum halorespirans.</title>
        <authorList>
            <person name="Goris T."/>
            <person name="Zimmermann J."/>
            <person name="Schenz B."/>
            <person name="Lemos M."/>
            <person name="Hackermueller J."/>
            <person name="Diekert G."/>
        </authorList>
    </citation>
    <scope>NUCLEOTIDE SEQUENCE [LARGE SCALE GENOMIC DNA]</scope>
    <source>
        <strain>DSM 13726</strain>
        <strain evidence="5">PCE-M2</strain>
    </source>
</reference>
<dbReference type="Pfam" id="PF13616">
    <property type="entry name" value="Rotamase_3"/>
    <property type="match status" value="1"/>
</dbReference>
<dbReference type="KEGG" id="shal:SHALO_1695"/>
<dbReference type="PANTHER" id="PTHR47245">
    <property type="entry name" value="PEPTIDYLPROLYL ISOMERASE"/>
    <property type="match status" value="1"/>
</dbReference>
<feature type="domain" description="PpiC" evidence="3">
    <location>
        <begin position="129"/>
        <end position="225"/>
    </location>
</feature>
<keyword evidence="5" id="KW-1185">Reference proteome</keyword>
<keyword evidence="1" id="KW-0697">Rotamase</keyword>
<feature type="signal peptide" evidence="2">
    <location>
        <begin position="1"/>
        <end position="24"/>
    </location>
</feature>